<dbReference type="Proteomes" id="UP000242815">
    <property type="component" value="Unassembled WGS sequence"/>
</dbReference>
<dbReference type="OrthoDB" id="9787933at2"/>
<accession>A0A1I6AQW6</accession>
<dbReference type="EMBL" id="FOYD01000002">
    <property type="protein sequence ID" value="SFQ70969.1"/>
    <property type="molecule type" value="Genomic_DNA"/>
</dbReference>
<dbReference type="Pfam" id="PF01738">
    <property type="entry name" value="DLH"/>
    <property type="match status" value="1"/>
</dbReference>
<dbReference type="GO" id="GO:0016787">
    <property type="term" value="F:hydrolase activity"/>
    <property type="evidence" value="ECO:0007669"/>
    <property type="project" value="UniProtKB-KW"/>
</dbReference>
<name>A0A1I6AQW6_9GAMM</name>
<dbReference type="SUPFAM" id="SSF53474">
    <property type="entry name" value="alpha/beta-Hydrolases"/>
    <property type="match status" value="1"/>
</dbReference>
<protein>
    <submittedName>
        <fullName evidence="3">Dienelactone hydrolase</fullName>
    </submittedName>
</protein>
<evidence type="ECO:0000313" key="3">
    <source>
        <dbReference type="EMBL" id="SFQ70969.1"/>
    </source>
</evidence>
<evidence type="ECO:0000256" key="1">
    <source>
        <dbReference type="SAM" id="SignalP"/>
    </source>
</evidence>
<keyword evidence="3" id="KW-0378">Hydrolase</keyword>
<reference evidence="3 4" key="1">
    <citation type="submission" date="2016-10" db="EMBL/GenBank/DDBJ databases">
        <authorList>
            <person name="de Groot N.N."/>
        </authorList>
    </citation>
    <scope>NUCLEOTIDE SEQUENCE [LARGE SCALE GENOMIC DNA]</scope>
    <source>
        <strain evidence="3 4">JCM 18415</strain>
    </source>
</reference>
<dbReference type="Gene3D" id="3.40.50.1820">
    <property type="entry name" value="alpha/beta hydrolase"/>
    <property type="match status" value="1"/>
</dbReference>
<dbReference type="RefSeq" id="WP_090537468.1">
    <property type="nucleotide sequence ID" value="NZ_FOYD01000002.1"/>
</dbReference>
<feature type="signal peptide" evidence="1">
    <location>
        <begin position="1"/>
        <end position="19"/>
    </location>
</feature>
<dbReference type="InterPro" id="IPR002925">
    <property type="entry name" value="Dienelactn_hydro"/>
</dbReference>
<dbReference type="InterPro" id="IPR029058">
    <property type="entry name" value="AB_hydrolase_fold"/>
</dbReference>
<gene>
    <name evidence="3" type="ORF">SAMN05216578_102315</name>
</gene>
<dbReference type="PANTHER" id="PTHR22946:SF4">
    <property type="entry name" value="ESTERASE FRSA"/>
    <property type="match status" value="1"/>
</dbReference>
<keyword evidence="1" id="KW-0732">Signal</keyword>
<dbReference type="PANTHER" id="PTHR22946">
    <property type="entry name" value="DIENELACTONE HYDROLASE DOMAIN-CONTAINING PROTEIN-RELATED"/>
    <property type="match status" value="1"/>
</dbReference>
<proteinExistence type="predicted"/>
<evidence type="ECO:0000313" key="4">
    <source>
        <dbReference type="Proteomes" id="UP000242815"/>
    </source>
</evidence>
<evidence type="ECO:0000259" key="2">
    <source>
        <dbReference type="Pfam" id="PF01738"/>
    </source>
</evidence>
<sequence length="267" mass="28464">MNRLLTTLILAGSASLAQADMATRTVDYHIDGEVFQGLLVYDDSVTAPRPGLLMVPNWMGVTENAAKKAWRAAGSDYVVFIADMYGRHIRPADAAQAGAAAGAVKGDTELMRTRVNAALEVFRQEAAELLDTSRMGAIGFCFGGTSVLELARSGTALSGVVSFHGNLDTGLPAKPGAVKSPVLVLHGADDPYVPPQQVADFEAEMRNAGTDDWQLLSFGGAVHSFTDPTANLPGQAMYDARVADRAFRQMRLFFAETMALPVPDTSR</sequence>
<feature type="domain" description="Dienelactone hydrolase" evidence="2">
    <location>
        <begin position="36"/>
        <end position="256"/>
    </location>
</feature>
<feature type="chain" id="PRO_5017363055" evidence="1">
    <location>
        <begin position="20"/>
        <end position="267"/>
    </location>
</feature>
<dbReference type="STRING" id="1002526.SAMN05216578_102315"/>
<dbReference type="InterPro" id="IPR050261">
    <property type="entry name" value="FrsA_esterase"/>
</dbReference>
<organism evidence="3 4">
    <name type="scientific">Halopseudomonas formosensis</name>
    <dbReference type="NCBI Taxonomy" id="1002526"/>
    <lineage>
        <taxon>Bacteria</taxon>
        <taxon>Pseudomonadati</taxon>
        <taxon>Pseudomonadota</taxon>
        <taxon>Gammaproteobacteria</taxon>
        <taxon>Pseudomonadales</taxon>
        <taxon>Pseudomonadaceae</taxon>
        <taxon>Halopseudomonas</taxon>
    </lineage>
</organism>
<dbReference type="AlphaFoldDB" id="A0A1I6AQW6"/>